<reference evidence="1 2" key="1">
    <citation type="submission" date="2019-03" db="EMBL/GenBank/DDBJ databases">
        <title>Single cell metagenomics reveals metabolic interactions within the superorganism composed of flagellate Streblomastix strix and complex community of Bacteroidetes bacteria on its surface.</title>
        <authorList>
            <person name="Treitli S.C."/>
            <person name="Kolisko M."/>
            <person name="Husnik F."/>
            <person name="Keeling P."/>
            <person name="Hampl V."/>
        </authorList>
    </citation>
    <scope>NUCLEOTIDE SEQUENCE [LARGE SCALE GENOMIC DNA]</scope>
    <source>
        <strain evidence="1">ST1C</strain>
    </source>
</reference>
<evidence type="ECO:0000313" key="1">
    <source>
        <dbReference type="EMBL" id="KAA6354941.1"/>
    </source>
</evidence>
<evidence type="ECO:0000313" key="2">
    <source>
        <dbReference type="Proteomes" id="UP000324800"/>
    </source>
</evidence>
<name>A0A5J4TB47_9EUKA</name>
<feature type="non-terminal residue" evidence="1">
    <location>
        <position position="271"/>
    </location>
</feature>
<comment type="caution">
    <text evidence="1">The sequence shown here is derived from an EMBL/GenBank/DDBJ whole genome shotgun (WGS) entry which is preliminary data.</text>
</comment>
<organism evidence="1 2">
    <name type="scientific">Streblomastix strix</name>
    <dbReference type="NCBI Taxonomy" id="222440"/>
    <lineage>
        <taxon>Eukaryota</taxon>
        <taxon>Metamonada</taxon>
        <taxon>Preaxostyla</taxon>
        <taxon>Oxymonadida</taxon>
        <taxon>Streblomastigidae</taxon>
        <taxon>Streblomastix</taxon>
    </lineage>
</organism>
<dbReference type="Proteomes" id="UP000324800">
    <property type="component" value="Unassembled WGS sequence"/>
</dbReference>
<dbReference type="AlphaFoldDB" id="A0A5J4TB47"/>
<sequence length="271" mass="29234">MHYFRSNVTGSENAPIVMIISESEQQKNKIGKNAAGQIVINKCILEGGNSATSDAWYNLGLAETCNVGYYAAIVADGQTTVQISGSTIKTFEGPAVRALNGASVTIDKNTTLDNNGQRNRNTLSSMQTNVVCEGGIGSTTIDIALDNVTSFTSTGNGWIFSSSDNTCDIRATLNGEVALPRSLPQTNSANVAINTTNQQVKVTINGKYLEPCISRLILEIHEKNKTDVKVTQEFGIESSSNTVNWIDSDNIIFQLPLSYLKDLNTKTILEI</sequence>
<accession>A0A5J4TB47</accession>
<dbReference type="EMBL" id="SNRW01035443">
    <property type="protein sequence ID" value="KAA6354941.1"/>
    <property type="molecule type" value="Genomic_DNA"/>
</dbReference>
<protein>
    <submittedName>
        <fullName evidence="1">Uncharacterized protein</fullName>
    </submittedName>
</protein>
<gene>
    <name evidence="1" type="ORF">EZS28_049532</name>
</gene>
<proteinExistence type="predicted"/>